<dbReference type="InParanoid" id="A0A2H3D225"/>
<accession>A0A2H3D225</accession>
<sequence>MVSRASFEDEARLIFVQDGRAMVANIQRIWNKSHRFEGEKSVISWCRVRLCLIRSMITNVLCVTALNAFVSILEVESASIEKTTRESHQYGPTDCHTLDYYPTPRSSSSHMAAGST</sequence>
<organism evidence="1 2">
    <name type="scientific">Armillaria gallica</name>
    <name type="common">Bulbous honey fungus</name>
    <name type="synonym">Armillaria bulbosa</name>
    <dbReference type="NCBI Taxonomy" id="47427"/>
    <lineage>
        <taxon>Eukaryota</taxon>
        <taxon>Fungi</taxon>
        <taxon>Dikarya</taxon>
        <taxon>Basidiomycota</taxon>
        <taxon>Agaricomycotina</taxon>
        <taxon>Agaricomycetes</taxon>
        <taxon>Agaricomycetidae</taxon>
        <taxon>Agaricales</taxon>
        <taxon>Marasmiineae</taxon>
        <taxon>Physalacriaceae</taxon>
        <taxon>Armillaria</taxon>
    </lineage>
</organism>
<reference evidence="2" key="1">
    <citation type="journal article" date="2017" name="Nat. Ecol. Evol.">
        <title>Genome expansion and lineage-specific genetic innovations in the forest pathogenic fungi Armillaria.</title>
        <authorList>
            <person name="Sipos G."/>
            <person name="Prasanna A.N."/>
            <person name="Walter M.C."/>
            <person name="O'Connor E."/>
            <person name="Balint B."/>
            <person name="Krizsan K."/>
            <person name="Kiss B."/>
            <person name="Hess J."/>
            <person name="Varga T."/>
            <person name="Slot J."/>
            <person name="Riley R."/>
            <person name="Boka B."/>
            <person name="Rigling D."/>
            <person name="Barry K."/>
            <person name="Lee J."/>
            <person name="Mihaltcheva S."/>
            <person name="LaButti K."/>
            <person name="Lipzen A."/>
            <person name="Waldron R."/>
            <person name="Moloney N.M."/>
            <person name="Sperisen C."/>
            <person name="Kredics L."/>
            <person name="Vagvoelgyi C."/>
            <person name="Patrignani A."/>
            <person name="Fitzpatrick D."/>
            <person name="Nagy I."/>
            <person name="Doyle S."/>
            <person name="Anderson J.B."/>
            <person name="Grigoriev I.V."/>
            <person name="Gueldener U."/>
            <person name="Muensterkoetter M."/>
            <person name="Nagy L.G."/>
        </authorList>
    </citation>
    <scope>NUCLEOTIDE SEQUENCE [LARGE SCALE GENOMIC DNA]</scope>
    <source>
        <strain evidence="2">Ar21-2</strain>
    </source>
</reference>
<gene>
    <name evidence="1" type="ORF">ARMGADRAFT_444287</name>
</gene>
<evidence type="ECO:0000313" key="2">
    <source>
        <dbReference type="Proteomes" id="UP000217790"/>
    </source>
</evidence>
<protein>
    <submittedName>
        <fullName evidence="1">Uncharacterized protein</fullName>
    </submittedName>
</protein>
<keyword evidence="2" id="KW-1185">Reference proteome</keyword>
<dbReference type="Proteomes" id="UP000217790">
    <property type="component" value="Unassembled WGS sequence"/>
</dbReference>
<dbReference type="EMBL" id="KZ293676">
    <property type="protein sequence ID" value="PBK87794.1"/>
    <property type="molecule type" value="Genomic_DNA"/>
</dbReference>
<dbReference type="AlphaFoldDB" id="A0A2H3D225"/>
<dbReference type="OrthoDB" id="433474at2759"/>
<evidence type="ECO:0000313" key="1">
    <source>
        <dbReference type="EMBL" id="PBK87794.1"/>
    </source>
</evidence>
<proteinExistence type="predicted"/>
<name>A0A2H3D225_ARMGA</name>